<feature type="domain" description="Transposase Tc1-like" evidence="8">
    <location>
        <begin position="69"/>
        <end position="141"/>
    </location>
</feature>
<evidence type="ECO:0000313" key="10">
    <source>
        <dbReference type="Proteomes" id="UP000054359"/>
    </source>
</evidence>
<protein>
    <recommendedName>
        <fullName evidence="3 6">Protein-tyrosine sulfotransferase</fullName>
        <ecNumber evidence="3 6">2.8.2.20</ecNumber>
    </recommendedName>
</protein>
<keyword evidence="10" id="KW-1185">Reference proteome</keyword>
<dbReference type="Pfam" id="PF01498">
    <property type="entry name" value="HTH_Tnp_Tc3_2"/>
    <property type="match status" value="1"/>
</dbReference>
<evidence type="ECO:0000256" key="4">
    <source>
        <dbReference type="ARBA" id="ARBA00022679"/>
    </source>
</evidence>
<dbReference type="Gene3D" id="1.10.10.10">
    <property type="entry name" value="Winged helix-like DNA-binding domain superfamily/Winged helix DNA-binding domain"/>
    <property type="match status" value="1"/>
</dbReference>
<evidence type="ECO:0000259" key="8">
    <source>
        <dbReference type="Pfam" id="PF01498"/>
    </source>
</evidence>
<evidence type="ECO:0000256" key="1">
    <source>
        <dbReference type="ARBA" id="ARBA00004123"/>
    </source>
</evidence>
<evidence type="ECO:0000256" key="2">
    <source>
        <dbReference type="ARBA" id="ARBA00009988"/>
    </source>
</evidence>
<feature type="non-terminal residue" evidence="9">
    <location>
        <position position="458"/>
    </location>
</feature>
<keyword evidence="4 6" id="KW-0808">Transferase</keyword>
<dbReference type="InterPro" id="IPR009057">
    <property type="entry name" value="Homeodomain-like_sf"/>
</dbReference>
<accession>A0A087TAY8</accession>
<dbReference type="InterPro" id="IPR027417">
    <property type="entry name" value="P-loop_NTPase"/>
</dbReference>
<reference evidence="9 10" key="1">
    <citation type="submission" date="2013-11" db="EMBL/GenBank/DDBJ databases">
        <title>Genome sequencing of Stegodyphus mimosarum.</title>
        <authorList>
            <person name="Bechsgaard J."/>
        </authorList>
    </citation>
    <scope>NUCLEOTIDE SEQUENCE [LARGE SCALE GENOMIC DNA]</scope>
</reference>
<evidence type="ECO:0000313" key="9">
    <source>
        <dbReference type="EMBL" id="KFM62277.1"/>
    </source>
</evidence>
<dbReference type="Proteomes" id="UP000054359">
    <property type="component" value="Unassembled WGS sequence"/>
</dbReference>
<comment type="catalytic activity">
    <reaction evidence="5 6">
        <text>L-tyrosyl-[protein] + 3'-phosphoadenylyl sulfate = O-sulfo-L-tyrosine-[protein] + adenosine 3',5'-bisphosphate + H(+)</text>
        <dbReference type="Rhea" id="RHEA:16801"/>
        <dbReference type="Rhea" id="RHEA-COMP:10136"/>
        <dbReference type="Rhea" id="RHEA-COMP:11688"/>
        <dbReference type="ChEBI" id="CHEBI:15378"/>
        <dbReference type="ChEBI" id="CHEBI:46858"/>
        <dbReference type="ChEBI" id="CHEBI:58339"/>
        <dbReference type="ChEBI" id="CHEBI:58343"/>
        <dbReference type="ChEBI" id="CHEBI:65286"/>
        <dbReference type="EC" id="2.8.2.20"/>
    </reaction>
</comment>
<dbReference type="OrthoDB" id="4843387at2759"/>
<dbReference type="InterPro" id="IPR026634">
    <property type="entry name" value="TPST-like"/>
</dbReference>
<dbReference type="GO" id="GO:0003677">
    <property type="term" value="F:DNA binding"/>
    <property type="evidence" value="ECO:0007669"/>
    <property type="project" value="InterPro"/>
</dbReference>
<evidence type="ECO:0000256" key="3">
    <source>
        <dbReference type="ARBA" id="ARBA00013262"/>
    </source>
</evidence>
<evidence type="ECO:0000256" key="7">
    <source>
        <dbReference type="SAM" id="MobiDB-lite"/>
    </source>
</evidence>
<evidence type="ECO:0000256" key="5">
    <source>
        <dbReference type="ARBA" id="ARBA00048460"/>
    </source>
</evidence>
<feature type="compositionally biased region" description="Basic and acidic residues" evidence="7">
    <location>
        <begin position="448"/>
        <end position="458"/>
    </location>
</feature>
<dbReference type="AlphaFoldDB" id="A0A087TAY8"/>
<dbReference type="InterPro" id="IPR036388">
    <property type="entry name" value="WH-like_DNA-bd_sf"/>
</dbReference>
<dbReference type="InterPro" id="IPR002492">
    <property type="entry name" value="Transposase_Tc1-like"/>
</dbReference>
<dbReference type="GO" id="GO:0005794">
    <property type="term" value="C:Golgi apparatus"/>
    <property type="evidence" value="ECO:0007669"/>
    <property type="project" value="UniProtKB-ARBA"/>
</dbReference>
<comment type="similarity">
    <text evidence="2 6">Belongs to the protein sulfotransferase family.</text>
</comment>
<dbReference type="GO" id="GO:0008476">
    <property type="term" value="F:protein-tyrosine sulfotransferase activity"/>
    <property type="evidence" value="ECO:0007669"/>
    <property type="project" value="UniProtKB-EC"/>
</dbReference>
<dbReference type="SUPFAM" id="SSF46689">
    <property type="entry name" value="Homeodomain-like"/>
    <property type="match status" value="1"/>
</dbReference>
<dbReference type="STRING" id="407821.A0A087TAY8"/>
<dbReference type="Pfam" id="PF13469">
    <property type="entry name" value="Sulfotransfer_3"/>
    <property type="match status" value="1"/>
</dbReference>
<dbReference type="GO" id="GO:0015074">
    <property type="term" value="P:DNA integration"/>
    <property type="evidence" value="ECO:0007669"/>
    <property type="project" value="InterPro"/>
</dbReference>
<dbReference type="GO" id="GO:0006313">
    <property type="term" value="P:DNA transposition"/>
    <property type="evidence" value="ECO:0007669"/>
    <property type="project" value="InterPro"/>
</dbReference>
<dbReference type="EMBL" id="KK114368">
    <property type="protein sequence ID" value="KFM62277.1"/>
    <property type="molecule type" value="Genomic_DNA"/>
</dbReference>
<organism evidence="9 10">
    <name type="scientific">Stegodyphus mimosarum</name>
    <name type="common">African social velvet spider</name>
    <dbReference type="NCBI Taxonomy" id="407821"/>
    <lineage>
        <taxon>Eukaryota</taxon>
        <taxon>Metazoa</taxon>
        <taxon>Ecdysozoa</taxon>
        <taxon>Arthropoda</taxon>
        <taxon>Chelicerata</taxon>
        <taxon>Arachnida</taxon>
        <taxon>Araneae</taxon>
        <taxon>Araneomorphae</taxon>
        <taxon>Entelegynae</taxon>
        <taxon>Eresoidea</taxon>
        <taxon>Eresidae</taxon>
        <taxon>Stegodyphus</taxon>
    </lineage>
</organism>
<name>A0A087TAY8_STEMI</name>
<feature type="region of interest" description="Disordered" evidence="7">
    <location>
        <begin position="432"/>
        <end position="458"/>
    </location>
</feature>
<feature type="compositionally biased region" description="Polar residues" evidence="7">
    <location>
        <begin position="435"/>
        <end position="444"/>
    </location>
</feature>
<evidence type="ECO:0000256" key="6">
    <source>
        <dbReference type="RuleBase" id="RU365018"/>
    </source>
</evidence>
<dbReference type="GO" id="GO:0005634">
    <property type="term" value="C:nucleus"/>
    <property type="evidence" value="ECO:0007669"/>
    <property type="project" value="UniProtKB-SubCell"/>
</dbReference>
<dbReference type="SUPFAM" id="SSF52540">
    <property type="entry name" value="P-loop containing nucleoside triphosphate hydrolases"/>
    <property type="match status" value="1"/>
</dbReference>
<dbReference type="EC" id="2.8.2.20" evidence="3 6"/>
<dbReference type="PANTHER" id="PTHR12788">
    <property type="entry name" value="PROTEIN-TYROSINE SULFOTRANSFERASE 2"/>
    <property type="match status" value="1"/>
</dbReference>
<gene>
    <name evidence="9" type="ORF">X975_05144</name>
</gene>
<comment type="subcellular location">
    <subcellularLocation>
        <location evidence="1">Nucleus</location>
    </subcellularLocation>
</comment>
<dbReference type="Gene3D" id="3.40.50.300">
    <property type="entry name" value="P-loop containing nucleotide triphosphate hydrolases"/>
    <property type="match status" value="1"/>
</dbReference>
<comment type="function">
    <text evidence="6">Catalyzes the O-sulfation of tyrosine residues within acidic motifs of polypeptides, using 3'-phosphoadenylyl sulfate (PAPS) as cosubstrate.</text>
</comment>
<dbReference type="PANTHER" id="PTHR12788:SF10">
    <property type="entry name" value="PROTEIN-TYROSINE SULFOTRANSFERASE"/>
    <property type="match status" value="1"/>
</dbReference>
<proteinExistence type="inferred from homology"/>
<sequence>MPRSLEFSDFEKGIIIGCHKCGQSLRDISSNLKYPKSTVAYVIKKWKVSGDCRNVPRVGRPTKLGDRDRRVLSREIQKNRTQPMALIREEFQQASGSIVSMNTIRKEAHRLGFHSRAAVHKRLITKSNRTARLMWCKSHRDCTVDQWKRVFLSDESRFTLYRLDSRVWVWRLPRERLLPECIVPTVKFGGGGIMVRGCFSWYGLGLLVPIHGKLNSDAYCTILDDNVLPTLWQFYGLDPCYFQDDNASCHVSTLTKVTITGFDISDYRQCLTKWSAAMSAMYSQCVSLGAQICMPVHYEQLVLQPRPWMESILKFLEVPWNDSVLHHEQLVDKPGGISISKLERSSDQVIKPINIEALSKWVGHIPDDVVRDMANIAPMLATLGYDPNANPPDYGKPDAFVLQNTNFIKQNEKLWAAKEQELQKQRELLRKSALRNKQTANDVNKGSVEGKEQNEKIT</sequence>